<gene>
    <name evidence="2" type="ORF">L0M17_14460</name>
</gene>
<feature type="compositionally biased region" description="Basic and acidic residues" evidence="1">
    <location>
        <begin position="160"/>
        <end position="174"/>
    </location>
</feature>
<evidence type="ECO:0000313" key="3">
    <source>
        <dbReference type="Proteomes" id="UP001202922"/>
    </source>
</evidence>
<keyword evidence="3" id="KW-1185">Reference proteome</keyword>
<proteinExistence type="predicted"/>
<reference evidence="2 3" key="1">
    <citation type="submission" date="2022-03" db="EMBL/GenBank/DDBJ databases">
        <title>Sinomonas sp. isolated from a soil.</title>
        <authorList>
            <person name="Han J."/>
            <person name="Kim D.-U."/>
        </authorList>
    </citation>
    <scope>NUCLEOTIDE SEQUENCE [LARGE SCALE GENOMIC DNA]</scope>
    <source>
        <strain evidence="2 3">5-5</strain>
    </source>
</reference>
<dbReference type="EMBL" id="JAKZBV010000001">
    <property type="protein sequence ID" value="MCH6471166.1"/>
    <property type="molecule type" value="Genomic_DNA"/>
</dbReference>
<evidence type="ECO:0000313" key="2">
    <source>
        <dbReference type="EMBL" id="MCH6471166.1"/>
    </source>
</evidence>
<evidence type="ECO:0000256" key="1">
    <source>
        <dbReference type="SAM" id="MobiDB-lite"/>
    </source>
</evidence>
<protein>
    <submittedName>
        <fullName evidence="2">DUF5305 domain-containing protein</fullName>
    </submittedName>
</protein>
<dbReference type="Proteomes" id="UP001202922">
    <property type="component" value="Unassembled WGS sequence"/>
</dbReference>
<feature type="region of interest" description="Disordered" evidence="1">
    <location>
        <begin position="152"/>
        <end position="190"/>
    </location>
</feature>
<accession>A0ABS9U398</accession>
<organism evidence="2 3">
    <name type="scientific">Sinomonas terrae</name>
    <dbReference type="NCBI Taxonomy" id="2908838"/>
    <lineage>
        <taxon>Bacteria</taxon>
        <taxon>Bacillati</taxon>
        <taxon>Actinomycetota</taxon>
        <taxon>Actinomycetes</taxon>
        <taxon>Micrococcales</taxon>
        <taxon>Micrococcaceae</taxon>
        <taxon>Sinomonas</taxon>
    </lineage>
</organism>
<sequence length="190" mass="20061">MTFQPVLKLNLTPLQLTLAGDLTVTDTAAAASPGAVPRALEANGWNLTAADARVLSAVLLLAALLGGTALGYLSRRPAPGGEGAAIRRRYASLLVRVRPVTTAPGRPVIDVTSFATLAKLAQRYGLLVLHWTRSGIETFIVQDENNTYRYRTGAQAPEPEASRTQDHPSPRSDQDATATAFPMAAGNGKS</sequence>
<comment type="caution">
    <text evidence="2">The sequence shown here is derived from an EMBL/GenBank/DDBJ whole genome shotgun (WGS) entry which is preliminary data.</text>
</comment>
<name>A0ABS9U398_9MICC</name>
<dbReference type="RefSeq" id="WP_241054775.1">
    <property type="nucleotide sequence ID" value="NZ_JAKZBV010000001.1"/>
</dbReference>